<organism evidence="1 2">
    <name type="scientific">Pseudomonas flexibilis</name>
    <dbReference type="NCBI Taxonomy" id="706570"/>
    <lineage>
        <taxon>Bacteria</taxon>
        <taxon>Pseudomonadati</taxon>
        <taxon>Pseudomonadota</taxon>
        <taxon>Gammaproteobacteria</taxon>
        <taxon>Pseudomonadales</taxon>
        <taxon>Pseudomonadaceae</taxon>
        <taxon>Pseudomonas</taxon>
    </lineage>
</organism>
<dbReference type="STRING" id="706570.PT85_03595"/>
<dbReference type="Pfam" id="PF06995">
    <property type="entry name" value="Phage_P2_GpU"/>
    <property type="match status" value="1"/>
</dbReference>
<dbReference type="InterPro" id="IPR016912">
    <property type="entry name" value="Phage_P2_GpU"/>
</dbReference>
<keyword evidence="2" id="KW-1185">Reference proteome</keyword>
<accession>A0A0B3BVK4</accession>
<evidence type="ECO:0000313" key="2">
    <source>
        <dbReference type="Proteomes" id="UP000030980"/>
    </source>
</evidence>
<dbReference type="AlphaFoldDB" id="A0A0B3BVK4"/>
<dbReference type="PIRSF" id="PIRSF029208">
    <property type="entry name" value="Phage_tail_GPU"/>
    <property type="match status" value="1"/>
</dbReference>
<protein>
    <submittedName>
        <fullName evidence="1">Oxidoreductase</fullName>
    </submittedName>
</protein>
<name>A0A0B3BVK4_9PSED</name>
<reference evidence="1 2" key="1">
    <citation type="submission" date="2014-11" db="EMBL/GenBank/DDBJ databases">
        <title>Genome sequence of Pseudomonas tuomuerensis JCM 14085.</title>
        <authorList>
            <person name="Shin S.-K."/>
            <person name="Yi H."/>
        </authorList>
    </citation>
    <scope>NUCLEOTIDE SEQUENCE [LARGE SCALE GENOMIC DNA]</scope>
    <source>
        <strain evidence="1 2">JCM 14085</strain>
    </source>
</reference>
<dbReference type="EMBL" id="JTAK01000001">
    <property type="protein sequence ID" value="KHO66645.1"/>
    <property type="molecule type" value="Genomic_DNA"/>
</dbReference>
<dbReference type="RefSeq" id="WP_039605925.1">
    <property type="nucleotide sequence ID" value="NZ_FMUP01000005.1"/>
</dbReference>
<sequence length="147" mass="16111">MMMALGLFVFSLETLAYQDFQRQTAWVHGKTSRVGTNPARQFQGRDDDTITLSGVLLPGLAGTALSLDALRAMGDTGKAWPLIEGTGKIYGVWIIEGMQETRTLFFRDGAARRIEFTLTLQRIDDGSIDLLGTATQAGFGLLQGRRL</sequence>
<comment type="caution">
    <text evidence="1">The sequence shown here is derived from an EMBL/GenBank/DDBJ whole genome shotgun (WGS) entry which is preliminary data.</text>
</comment>
<gene>
    <name evidence="1" type="ORF">PT85_03595</name>
</gene>
<dbReference type="InterPro" id="IPR009734">
    <property type="entry name" value="Myoviridae_GpU"/>
</dbReference>
<dbReference type="Proteomes" id="UP000030980">
    <property type="component" value="Unassembled WGS sequence"/>
</dbReference>
<proteinExistence type="predicted"/>
<dbReference type="OrthoDB" id="1550902at2"/>
<evidence type="ECO:0000313" key="1">
    <source>
        <dbReference type="EMBL" id="KHO66645.1"/>
    </source>
</evidence>